<proteinExistence type="predicted"/>
<name>A0A560BM78_AZOBR</name>
<reference evidence="2 3" key="1">
    <citation type="submission" date="2019-06" db="EMBL/GenBank/DDBJ databases">
        <title>Genomic Encyclopedia of Type Strains, Phase IV (KMG-V): Genome sequencing to study the core and pangenomes of soil and plant-associated prokaryotes.</title>
        <authorList>
            <person name="Whitman W."/>
        </authorList>
    </citation>
    <scope>NUCLEOTIDE SEQUENCE [LARGE SCALE GENOMIC DNA]</scope>
    <source>
        <strain evidence="2 3">BR 11650</strain>
    </source>
</reference>
<dbReference type="AlphaFoldDB" id="A0A560BM78"/>
<gene>
    <name evidence="2" type="ORF">FBZ83_12910</name>
</gene>
<comment type="caution">
    <text evidence="2">The sequence shown here is derived from an EMBL/GenBank/DDBJ whole genome shotgun (WGS) entry which is preliminary data.</text>
</comment>
<sequence>MSRFYVIHVSFAAMKAKKLKAAVEGRTLTACKHAYAVMTGYMSWSELTAVQASKRYTPSPLDEDASADERAKREAYQAVRLAAFWDIPPVDALTLVCKVRPTASASASNHPHASMDLLPTAEETGARFQNNFRRAIAAEPPSSITENHTELWGITMSSIELKRLLEDAGADASEELIECADHLYQEHQAQEKYDTRSNFLAHLKKESERAGDLLGDARDDMDDLYDAVSTHNPPAQQQISFSSPQLEYLKSLARVDHAEDTFRAVEFSDVEDGFEDEDSSEDDEGADDDESQEDDDSDSGDCPRCHGSGFDPQDGGQCEDCYGTGLAGEAS</sequence>
<evidence type="ECO:0000313" key="3">
    <source>
        <dbReference type="Proteomes" id="UP000318529"/>
    </source>
</evidence>
<organism evidence="2 3">
    <name type="scientific">Azospirillum brasilense</name>
    <dbReference type="NCBI Taxonomy" id="192"/>
    <lineage>
        <taxon>Bacteria</taxon>
        <taxon>Pseudomonadati</taxon>
        <taxon>Pseudomonadota</taxon>
        <taxon>Alphaproteobacteria</taxon>
        <taxon>Rhodospirillales</taxon>
        <taxon>Azospirillaceae</taxon>
        <taxon>Azospirillum</taxon>
    </lineage>
</organism>
<evidence type="ECO:0000256" key="1">
    <source>
        <dbReference type="SAM" id="MobiDB-lite"/>
    </source>
</evidence>
<evidence type="ECO:0000313" key="2">
    <source>
        <dbReference type="EMBL" id="TWA73718.1"/>
    </source>
</evidence>
<protein>
    <submittedName>
        <fullName evidence="2">Uncharacterized protein</fullName>
    </submittedName>
</protein>
<dbReference type="EMBL" id="VITH01000029">
    <property type="protein sequence ID" value="TWA73718.1"/>
    <property type="molecule type" value="Genomic_DNA"/>
</dbReference>
<feature type="compositionally biased region" description="Acidic residues" evidence="1">
    <location>
        <begin position="268"/>
        <end position="299"/>
    </location>
</feature>
<accession>A0A560BM78</accession>
<feature type="region of interest" description="Disordered" evidence="1">
    <location>
        <begin position="264"/>
        <end position="331"/>
    </location>
</feature>
<dbReference type="RefSeq" id="WP_145691104.1">
    <property type="nucleotide sequence ID" value="NZ_VITH01000029.1"/>
</dbReference>
<dbReference type="Proteomes" id="UP000318529">
    <property type="component" value="Unassembled WGS sequence"/>
</dbReference>